<dbReference type="EMBL" id="HBEF01006552">
    <property type="protein sequence ID" value="CAD8331964.1"/>
    <property type="molecule type" value="Transcribed_RNA"/>
</dbReference>
<evidence type="ECO:0000256" key="5">
    <source>
        <dbReference type="ARBA" id="ARBA00023180"/>
    </source>
</evidence>
<dbReference type="GO" id="GO:0005576">
    <property type="term" value="C:extracellular region"/>
    <property type="evidence" value="ECO:0007669"/>
    <property type="project" value="UniProtKB-SubCell"/>
</dbReference>
<comment type="subcellular location">
    <subcellularLocation>
        <location evidence="1">Secreted</location>
    </subcellularLocation>
</comment>
<keyword evidence="4" id="KW-0732">Signal</keyword>
<reference evidence="6" key="1">
    <citation type="submission" date="2021-01" db="EMBL/GenBank/DDBJ databases">
        <authorList>
            <person name="Corre E."/>
            <person name="Pelletier E."/>
            <person name="Niang G."/>
            <person name="Scheremetjew M."/>
            <person name="Finn R."/>
            <person name="Kale V."/>
            <person name="Holt S."/>
            <person name="Cochrane G."/>
            <person name="Meng A."/>
            <person name="Brown T."/>
            <person name="Cohen L."/>
        </authorList>
    </citation>
    <scope>NUCLEOTIDE SEQUENCE</scope>
    <source>
        <strain evidence="6">CCMP3328</strain>
    </source>
</reference>
<proteinExistence type="inferred from homology"/>
<keyword evidence="3" id="KW-0964">Secreted</keyword>
<protein>
    <submittedName>
        <fullName evidence="6">Uncharacterized protein</fullName>
    </submittedName>
</protein>
<dbReference type="GO" id="GO:0016671">
    <property type="term" value="F:oxidoreductase activity, acting on a sulfur group of donors, disulfide as acceptor"/>
    <property type="evidence" value="ECO:0007669"/>
    <property type="project" value="InterPro"/>
</dbReference>
<sequence length="337" mass="37825">MHSRSLHKRPFAKVAVATIFMVVCAKSIRRAGTRTPTKHDAIHKADTVAHDGSRASSKNARKSNKVDVIFYGEAECPFCREFVTEIWPKTWNDAEMRSVIKYDFVPWGNAYFATEVCGKGPEYSSEERACWFDKCIRTSPNLRGGGSGEELVVAEPELEASADADFTRNELATTSSHRQDKRTISTSECFKDHAIYQHSAREGRVDIYESCVKEIYNMETAVDFMICCEGKFMDDPEMDAVDLLENCTPNFSIADVVEECFALRGKQMEIRNAKATPDHPGVPYVTVNGNALDDARQVKDAICNELKTHGNGMLHQDLPKTCLEDDEVKSVEQIMVQ</sequence>
<evidence type="ECO:0000256" key="3">
    <source>
        <dbReference type="ARBA" id="ARBA00022525"/>
    </source>
</evidence>
<dbReference type="PANTHER" id="PTHR13234:SF8">
    <property type="entry name" value="GAMMA-INTERFERON-INDUCIBLE LYSOSOMAL THIOL REDUCTASE"/>
    <property type="match status" value="1"/>
</dbReference>
<gene>
    <name evidence="6" type="ORF">CAUS1442_LOCUS4063</name>
</gene>
<comment type="similarity">
    <text evidence="2">Belongs to the GILT family.</text>
</comment>
<name>A0A7R9ZKF0_9STRA</name>
<accession>A0A7R9ZKF0</accession>
<evidence type="ECO:0000256" key="2">
    <source>
        <dbReference type="ARBA" id="ARBA00005679"/>
    </source>
</evidence>
<evidence type="ECO:0000256" key="1">
    <source>
        <dbReference type="ARBA" id="ARBA00004613"/>
    </source>
</evidence>
<dbReference type="InterPro" id="IPR004911">
    <property type="entry name" value="Interferon-induced_GILT"/>
</dbReference>
<evidence type="ECO:0000313" key="6">
    <source>
        <dbReference type="EMBL" id="CAD8331964.1"/>
    </source>
</evidence>
<keyword evidence="5" id="KW-0325">Glycoprotein</keyword>
<dbReference type="AlphaFoldDB" id="A0A7R9ZKF0"/>
<evidence type="ECO:0000256" key="4">
    <source>
        <dbReference type="ARBA" id="ARBA00022729"/>
    </source>
</evidence>
<dbReference type="PANTHER" id="PTHR13234">
    <property type="entry name" value="GAMMA-INTERFERON INDUCIBLE LYSOSOMAL THIOL REDUCTASE GILT"/>
    <property type="match status" value="1"/>
</dbReference>
<organism evidence="6">
    <name type="scientific">Craspedostauros australis</name>
    <dbReference type="NCBI Taxonomy" id="1486917"/>
    <lineage>
        <taxon>Eukaryota</taxon>
        <taxon>Sar</taxon>
        <taxon>Stramenopiles</taxon>
        <taxon>Ochrophyta</taxon>
        <taxon>Bacillariophyta</taxon>
        <taxon>Bacillariophyceae</taxon>
        <taxon>Bacillariophycidae</taxon>
        <taxon>Naviculales</taxon>
        <taxon>Naviculaceae</taxon>
        <taxon>Craspedostauros</taxon>
    </lineage>
</organism>
<dbReference type="Pfam" id="PF03227">
    <property type="entry name" value="GILT"/>
    <property type="match status" value="1"/>
</dbReference>